<feature type="domain" description="HTTM-like" evidence="8">
    <location>
        <begin position="36"/>
        <end position="295"/>
    </location>
</feature>
<keyword evidence="6" id="KW-0456">Lyase</keyword>
<reference evidence="9 10" key="1">
    <citation type="submission" date="2006-02" db="EMBL/GenBank/DDBJ databases">
        <authorList>
            <person name="Amann R."/>
            <person name="Ferriera S."/>
            <person name="Johnson J."/>
            <person name="Kravitz S."/>
            <person name="Halpern A."/>
            <person name="Remington K."/>
            <person name="Beeson K."/>
            <person name="Tran B."/>
            <person name="Rogers Y.-H."/>
            <person name="Friedman R."/>
            <person name="Venter J.C."/>
        </authorList>
    </citation>
    <scope>NUCLEOTIDE SEQUENCE [LARGE SCALE GENOMIC DNA]</scope>
    <source>
        <strain evidence="9 10">DSM 3645</strain>
    </source>
</reference>
<evidence type="ECO:0000256" key="4">
    <source>
        <dbReference type="ARBA" id="ARBA00023136"/>
    </source>
</evidence>
<evidence type="ECO:0000256" key="5">
    <source>
        <dbReference type="ARBA" id="ARBA00023157"/>
    </source>
</evidence>
<feature type="transmembrane region" description="Helical" evidence="7">
    <location>
        <begin position="96"/>
        <end position="115"/>
    </location>
</feature>
<accession>A3ZVB2</accession>
<dbReference type="Pfam" id="PF22777">
    <property type="entry name" value="VKGC_lumenal_dom"/>
    <property type="match status" value="1"/>
</dbReference>
<dbReference type="RefSeq" id="WP_002654043.1">
    <property type="nucleotide sequence ID" value="NZ_CH672377.1"/>
</dbReference>
<dbReference type="AlphaFoldDB" id="A3ZVB2"/>
<evidence type="ECO:0000256" key="1">
    <source>
        <dbReference type="ARBA" id="ARBA00004127"/>
    </source>
</evidence>
<dbReference type="eggNOG" id="COG3250">
    <property type="taxonomic scope" value="Bacteria"/>
</dbReference>
<dbReference type="InterPro" id="IPR011020">
    <property type="entry name" value="HTTM-like"/>
</dbReference>
<feature type="transmembrane region" description="Helical" evidence="7">
    <location>
        <begin position="230"/>
        <end position="252"/>
    </location>
</feature>
<keyword evidence="4 7" id="KW-0472">Membrane</keyword>
<dbReference type="GO" id="GO:0008488">
    <property type="term" value="F:gamma-glutamyl carboxylase activity"/>
    <property type="evidence" value="ECO:0007669"/>
    <property type="project" value="InterPro"/>
</dbReference>
<gene>
    <name evidence="9" type="ORF">DSM3645_02243</name>
</gene>
<evidence type="ECO:0000313" key="9">
    <source>
        <dbReference type="EMBL" id="EAQ79258.1"/>
    </source>
</evidence>
<dbReference type="InterPro" id="IPR053935">
    <property type="entry name" value="VKGC_lumenal_dom"/>
</dbReference>
<organism evidence="9 10">
    <name type="scientific">Blastopirellula marina DSM 3645</name>
    <dbReference type="NCBI Taxonomy" id="314230"/>
    <lineage>
        <taxon>Bacteria</taxon>
        <taxon>Pseudomonadati</taxon>
        <taxon>Planctomycetota</taxon>
        <taxon>Planctomycetia</taxon>
        <taxon>Pirellulales</taxon>
        <taxon>Pirellulaceae</taxon>
        <taxon>Blastopirellula</taxon>
    </lineage>
</organism>
<dbReference type="HOGENOM" id="CLU_020495_1_0_0"/>
<dbReference type="GO" id="GO:0012505">
    <property type="term" value="C:endomembrane system"/>
    <property type="evidence" value="ECO:0007669"/>
    <property type="project" value="UniProtKB-SubCell"/>
</dbReference>
<keyword evidence="2 7" id="KW-0812">Transmembrane</keyword>
<comment type="subcellular location">
    <subcellularLocation>
        <location evidence="1">Endomembrane system</location>
        <topology evidence="1">Multi-pass membrane protein</topology>
    </subcellularLocation>
</comment>
<dbReference type="Pfam" id="PF05090">
    <property type="entry name" value="HTTM"/>
    <property type="match status" value="1"/>
</dbReference>
<comment type="caution">
    <text evidence="9">The sequence shown here is derived from an EMBL/GenBank/DDBJ whole genome shotgun (WGS) entry which is preliminary data.</text>
</comment>
<dbReference type="PANTHER" id="PTHR12639">
    <property type="entry name" value="VITAMIN K-DEPENDENT GAMMA-CARBOXYLASE"/>
    <property type="match status" value="1"/>
</dbReference>
<dbReference type="EMBL" id="AANZ01000014">
    <property type="protein sequence ID" value="EAQ79258.1"/>
    <property type="molecule type" value="Genomic_DNA"/>
</dbReference>
<evidence type="ECO:0000256" key="7">
    <source>
        <dbReference type="SAM" id="Phobius"/>
    </source>
</evidence>
<evidence type="ECO:0000256" key="3">
    <source>
        <dbReference type="ARBA" id="ARBA00022989"/>
    </source>
</evidence>
<evidence type="ECO:0000256" key="6">
    <source>
        <dbReference type="ARBA" id="ARBA00023239"/>
    </source>
</evidence>
<dbReference type="InterPro" id="IPR007782">
    <property type="entry name" value="VKG_COase"/>
</dbReference>
<dbReference type="Proteomes" id="UP000004358">
    <property type="component" value="Unassembled WGS sequence"/>
</dbReference>
<dbReference type="InterPro" id="IPR053934">
    <property type="entry name" value="HTTM_dom"/>
</dbReference>
<keyword evidence="5" id="KW-1015">Disulfide bond</keyword>
<feature type="transmembrane region" description="Helical" evidence="7">
    <location>
        <begin position="272"/>
        <end position="291"/>
    </location>
</feature>
<dbReference type="SMART" id="SM00752">
    <property type="entry name" value="HTTM"/>
    <property type="match status" value="1"/>
</dbReference>
<feature type="transmembrane region" description="Helical" evidence="7">
    <location>
        <begin position="135"/>
        <end position="154"/>
    </location>
</feature>
<evidence type="ECO:0000256" key="2">
    <source>
        <dbReference type="ARBA" id="ARBA00022692"/>
    </source>
</evidence>
<sequence>MRPTNLAIAEIKAALKSSTPTPEAQSPLDNFWAGMFAPQSIAPLVFFRIFFGAMMLYHLYGMTVDHWIHFFYIAPDFHFTYPGFEWVQPWPGDGMYLHVAVMGVAAMGISLGLFYRLSALVFCLGYTHLFLIEKALYQNHCYLICLLSGILIVIPAHRACSLDAFFGWTRKSNAAPTWALGLVRLQLGIPYFYGGLAKLNADWLHSQPMKLWLVRRSDVPFVGELLTWDWAPFFFSYSGILLDLLIVPALLWRPTRLLAYVAALTFHLMNAVLWDIGIFPWFMIGATLLFFPAESLRKLFRFPPIEEAPASTSLVVTPGQRLQLAGVGLFCVWQLLLPFRHYAYPGDVSWTEEGHHFAWHMMLREKDVGIRFYVVDAANGQRGLIRVEDFLNERQLSRMGKDADMVIEFVHHVRDHYRERSGKELEIYVLNIAALNGRKPQLLMDPTVNYAAVERSWSPQPWIMPLTESLRVEGWKAPLDQWEQILDLDLPEMMRSRERRAEESG</sequence>
<feature type="transmembrane region" description="Helical" evidence="7">
    <location>
        <begin position="41"/>
        <end position="60"/>
    </location>
</feature>
<keyword evidence="3 7" id="KW-1133">Transmembrane helix</keyword>
<dbReference type="STRING" id="314230.DSM3645_02243"/>
<proteinExistence type="predicted"/>
<dbReference type="PANTHER" id="PTHR12639:SF7">
    <property type="entry name" value="HTTM DOMAIN-CONTAINING PROTEIN"/>
    <property type="match status" value="1"/>
</dbReference>
<dbReference type="OrthoDB" id="341137at2"/>
<protein>
    <submittedName>
        <fullName evidence="9">Vitamin K-dependent gamma-carboxylase</fullName>
    </submittedName>
</protein>
<evidence type="ECO:0000259" key="8">
    <source>
        <dbReference type="SMART" id="SM00752"/>
    </source>
</evidence>
<evidence type="ECO:0000313" key="10">
    <source>
        <dbReference type="Proteomes" id="UP000004358"/>
    </source>
</evidence>
<dbReference type="GO" id="GO:0019842">
    <property type="term" value="F:vitamin binding"/>
    <property type="evidence" value="ECO:0007669"/>
    <property type="project" value="TreeGrafter"/>
</dbReference>
<name>A3ZVB2_9BACT</name>